<protein>
    <submittedName>
        <fullName evidence="1">Protein p23</fullName>
    </submittedName>
</protein>
<reference evidence="1 2" key="1">
    <citation type="journal article" date="2012" name="J. Bacteriol.">
        <title>Whole-Genome Sequences of Borrelia bissettii, Borrelia valaisiana, and Borrelia spielmanii.</title>
        <authorList>
            <person name="Schutzer S.E."/>
            <person name="Fraser-Liggett C.M."/>
            <person name="Qiu W.G."/>
            <person name="Kraiczy P."/>
            <person name="Mongodin E.F."/>
            <person name="Dunn J.J."/>
            <person name="Luft B.J."/>
            <person name="Casjens S.R."/>
        </authorList>
    </citation>
    <scope>NUCLEOTIDE SEQUENCE [LARGE SCALE GENOMIC DNA]</scope>
    <source>
        <strain evidence="1 2">VS116</strain>
        <plasmid evidence="1">VS116_lp36</plasmid>
    </source>
</reference>
<dbReference type="AlphaFoldDB" id="C0R8M8"/>
<keyword evidence="1" id="KW-0614">Plasmid</keyword>
<keyword evidence="2" id="KW-1185">Reference proteome</keyword>
<dbReference type="Proteomes" id="UP000006163">
    <property type="component" value="Plasmid VS116_lp36"/>
</dbReference>
<evidence type="ECO:0000313" key="2">
    <source>
        <dbReference type="Proteomes" id="UP000006163"/>
    </source>
</evidence>
<gene>
    <name evidence="1" type="ORF">BVAVS116_K0035</name>
</gene>
<evidence type="ECO:0000313" key="1">
    <source>
        <dbReference type="EMBL" id="ACN52801.1"/>
    </source>
</evidence>
<organism evidence="1 2">
    <name type="scientific">Borreliella valaisiana VS116</name>
    <dbReference type="NCBI Taxonomy" id="445987"/>
    <lineage>
        <taxon>Bacteria</taxon>
        <taxon>Pseudomonadati</taxon>
        <taxon>Spirochaetota</taxon>
        <taxon>Spirochaetia</taxon>
        <taxon>Spirochaetales</taxon>
        <taxon>Borreliaceae</taxon>
        <taxon>Borreliella</taxon>
    </lineage>
</organism>
<accession>C0R8M8</accession>
<sequence>MKILKGLNIRIFFSPIRLKILSFSFWDSFAYYINDDNYKIFGVKVSIAK</sequence>
<name>C0R8M8_BORVA</name>
<geneLocation type="plasmid" evidence="1 2">
    <name>VS116_lp36</name>
</geneLocation>
<proteinExistence type="predicted"/>
<dbReference type="EMBL" id="CP001436">
    <property type="protein sequence ID" value="ACN52801.1"/>
    <property type="molecule type" value="Genomic_DNA"/>
</dbReference>
<dbReference type="HOGENOM" id="CLU_3133001_0_0_12"/>